<evidence type="ECO:0000256" key="2">
    <source>
        <dbReference type="ARBA" id="ARBA00006896"/>
    </source>
</evidence>
<accession>A0A923NKQ5</accession>
<dbReference type="CDD" id="cd09647">
    <property type="entry name" value="Csm2_III-A"/>
    <property type="match status" value="1"/>
</dbReference>
<dbReference type="GO" id="GO:0003723">
    <property type="term" value="F:RNA binding"/>
    <property type="evidence" value="ECO:0007669"/>
    <property type="project" value="UniProtKB-KW"/>
</dbReference>
<dbReference type="RefSeq" id="WP_187302816.1">
    <property type="nucleotide sequence ID" value="NZ_JACRYT010000006.1"/>
</dbReference>
<dbReference type="AlphaFoldDB" id="A0A923NKQ5"/>
<name>A0A923NKQ5_9FIRM</name>
<evidence type="ECO:0000256" key="3">
    <source>
        <dbReference type="ARBA" id="ARBA00016118"/>
    </source>
</evidence>
<keyword evidence="5" id="KW-0051">Antiviral defense</keyword>
<keyword evidence="4" id="KW-0694">RNA-binding</keyword>
<evidence type="ECO:0000313" key="7">
    <source>
        <dbReference type="EMBL" id="MBC6679710.1"/>
    </source>
</evidence>
<comment type="similarity">
    <text evidence="2">Belongs to the CRISPR-associated Csm2 family.</text>
</comment>
<comment type="caution">
    <text evidence="7">The sequence shown here is derived from an EMBL/GenBank/DDBJ whole genome shotgun (WGS) entry which is preliminary data.</text>
</comment>
<dbReference type="Proteomes" id="UP000602647">
    <property type="component" value="Unassembled WGS sequence"/>
</dbReference>
<evidence type="ECO:0000313" key="8">
    <source>
        <dbReference type="Proteomes" id="UP000602647"/>
    </source>
</evidence>
<evidence type="ECO:0000256" key="1">
    <source>
        <dbReference type="ARBA" id="ARBA00003640"/>
    </source>
</evidence>
<dbReference type="EMBL" id="JACRYT010000006">
    <property type="protein sequence ID" value="MBC6679710.1"/>
    <property type="molecule type" value="Genomic_DNA"/>
</dbReference>
<protein>
    <recommendedName>
        <fullName evidence="3">CRISPR system Cms protein Csm2</fullName>
    </recommendedName>
    <alternativeName>
        <fullName evidence="6">CRISPR type III A-associated protein Csm2</fullName>
    </alternativeName>
</protein>
<dbReference type="GO" id="GO:0051607">
    <property type="term" value="P:defense response to virus"/>
    <property type="evidence" value="ECO:0007669"/>
    <property type="project" value="UniProtKB-KW"/>
</dbReference>
<dbReference type="NCBIfam" id="TIGR01870">
    <property type="entry name" value="cas_TM1810_Csm2"/>
    <property type="match status" value="1"/>
</dbReference>
<evidence type="ECO:0000256" key="6">
    <source>
        <dbReference type="ARBA" id="ARBA00031723"/>
    </source>
</evidence>
<proteinExistence type="inferred from homology"/>
<dbReference type="InterPro" id="IPR010149">
    <property type="entry name" value="CRISPR-assoc_prot_Csm2_III-A"/>
</dbReference>
<reference evidence="7" key="1">
    <citation type="submission" date="2020-08" db="EMBL/GenBank/DDBJ databases">
        <title>Genome public.</title>
        <authorList>
            <person name="Liu C."/>
            <person name="Sun Q."/>
        </authorList>
    </citation>
    <scope>NUCLEOTIDE SEQUENCE</scope>
    <source>
        <strain evidence="7">BX12</strain>
    </source>
</reference>
<comment type="function">
    <text evidence="1">This subunit may be involved in monitoring complementarity of crRNA and target RNA.</text>
</comment>
<gene>
    <name evidence="7" type="primary">csm2</name>
    <name evidence="7" type="ORF">H9L42_07705</name>
</gene>
<keyword evidence="8" id="KW-1185">Reference proteome</keyword>
<evidence type="ECO:0000256" key="4">
    <source>
        <dbReference type="ARBA" id="ARBA00022884"/>
    </source>
</evidence>
<evidence type="ECO:0000256" key="5">
    <source>
        <dbReference type="ARBA" id="ARBA00023118"/>
    </source>
</evidence>
<sequence length="129" mass="14900">MEKLTATNYVDLAEDVIKNMLQTDRRGNKSIALTSSQIRNLLSLVNSVYIDAVDSKSEKLRESLQGKVQYLRLRFVYAAGREKDVEEFVKKAHIISYLKAIGDNKESLLLFCKYMEALVAYHKFYGRRD</sequence>
<dbReference type="Pfam" id="PF03750">
    <property type="entry name" value="Csm2_III-A"/>
    <property type="match status" value="1"/>
</dbReference>
<organism evidence="7 8">
    <name type="scientific">Zhenpiania hominis</name>
    <dbReference type="NCBI Taxonomy" id="2763644"/>
    <lineage>
        <taxon>Bacteria</taxon>
        <taxon>Bacillati</taxon>
        <taxon>Bacillota</taxon>
        <taxon>Clostridia</taxon>
        <taxon>Peptostreptococcales</taxon>
        <taxon>Anaerovoracaceae</taxon>
        <taxon>Zhenpiania</taxon>
    </lineage>
</organism>